<accession>A0A447V6J2</accession>
<dbReference type="NCBIfam" id="NF003574">
    <property type="entry name" value="PRK05248.1-1"/>
    <property type="match status" value="1"/>
</dbReference>
<name>A0A447V6J2_9ENTR</name>
<dbReference type="Pfam" id="PF06062">
    <property type="entry name" value="UPF0231"/>
    <property type="match status" value="1"/>
</dbReference>
<dbReference type="NCBIfam" id="NF003576">
    <property type="entry name" value="PRK05248.1-3"/>
    <property type="match status" value="1"/>
</dbReference>
<comment type="similarity">
    <text evidence="1 2">Belongs to the UPF0231 family.</text>
</comment>
<dbReference type="EMBL" id="LR134201">
    <property type="protein sequence ID" value="VEC00757.1"/>
    <property type="molecule type" value="Genomic_DNA"/>
</dbReference>
<dbReference type="KEGG" id="clap:NCTC11466_03802"/>
<evidence type="ECO:0000256" key="2">
    <source>
        <dbReference type="HAMAP-Rule" id="MF_01053"/>
    </source>
</evidence>
<keyword evidence="4" id="KW-1185">Reference proteome</keyword>
<dbReference type="Proteomes" id="UP000274122">
    <property type="component" value="Chromosome"/>
</dbReference>
<evidence type="ECO:0000313" key="4">
    <source>
        <dbReference type="Proteomes" id="UP000274122"/>
    </source>
</evidence>
<reference evidence="3 4" key="1">
    <citation type="submission" date="2018-12" db="EMBL/GenBank/DDBJ databases">
        <authorList>
            <consortium name="Pathogen Informatics"/>
        </authorList>
    </citation>
    <scope>NUCLEOTIDE SEQUENCE [LARGE SCALE GENOMIC DNA]</scope>
    <source>
        <strain evidence="3 4">NCTC11466</strain>
    </source>
</reference>
<evidence type="ECO:0000256" key="1">
    <source>
        <dbReference type="ARBA" id="ARBA00005367"/>
    </source>
</evidence>
<proteinExistence type="inferred from homology"/>
<dbReference type="InterPro" id="IPR008249">
    <property type="entry name" value="UPF0231"/>
</dbReference>
<dbReference type="AlphaFoldDB" id="A0A447V6J2"/>
<gene>
    <name evidence="3" type="ORF">NCTC11466_03802</name>
</gene>
<evidence type="ECO:0000313" key="3">
    <source>
        <dbReference type="EMBL" id="VEC00757.1"/>
    </source>
</evidence>
<dbReference type="HAMAP" id="MF_01053">
    <property type="entry name" value="UPF0231"/>
    <property type="match status" value="1"/>
</dbReference>
<organism evidence="3 4">
    <name type="scientific">Cedecea lapagei</name>
    <dbReference type="NCBI Taxonomy" id="158823"/>
    <lineage>
        <taxon>Bacteria</taxon>
        <taxon>Pseudomonadati</taxon>
        <taxon>Pseudomonadota</taxon>
        <taxon>Gammaproteobacteria</taxon>
        <taxon>Enterobacterales</taxon>
        <taxon>Enterobacteriaceae</taxon>
        <taxon>Cedecea</taxon>
    </lineage>
</organism>
<protein>
    <recommendedName>
        <fullName evidence="2">UPF0231 protein NCTC11466_03802</fullName>
    </recommendedName>
</protein>
<sequence length="180" mass="20389">MFAPSPTGEGRGESIRPQGLALTFLFLFLPSPTLFSPNFAAIIKPVGVDEDFPRDVEETAMDYEFLRDVTGVVKVRMSMGHEVVGHWFNEEVKGNLALLDEVEQAVLSVKGSERQWQRAGHEYTLWLDEEEVIVRANQLAISGDEMEEGMSYYDEESLSFCGVEDFLQVVNAYRAFLQQR</sequence>